<keyword evidence="1" id="KW-0472">Membrane</keyword>
<keyword evidence="1" id="KW-0812">Transmembrane</keyword>
<accession>A0A0N8NSS2</accession>
<name>A0A0N8NSS2_9CLOT</name>
<dbReference type="AlphaFoldDB" id="A0A0N8NSS2"/>
<sequence>MNKIKKIYSLTDIKYPWLLLISMLGFILALYFNRAYPYAFTRIEIVIYGAVFLVALLWSILNYVGHLKISAIYKRHDNIEVFIRGLTMNNEEKADLTEYINDFVKDLEENGSTHEEAVRTAISHFQVKEFTQWQGNIFETPIHYYLLGYVSIFAGLIIVIQCIDLIVSLPFIILAVSFMLMLFSAAFICLFFIYKLMDVMIAKK</sequence>
<feature type="transmembrane region" description="Helical" evidence="1">
    <location>
        <begin position="144"/>
        <end position="166"/>
    </location>
</feature>
<comment type="caution">
    <text evidence="2">The sequence shown here is derived from an EMBL/GenBank/DDBJ whole genome shotgun (WGS) entry which is preliminary data.</text>
</comment>
<gene>
    <name evidence="2" type="ORF">OXPF_35870</name>
</gene>
<keyword evidence="3" id="KW-1185">Reference proteome</keyword>
<proteinExistence type="predicted"/>
<feature type="transmembrane region" description="Helical" evidence="1">
    <location>
        <begin position="15"/>
        <end position="33"/>
    </location>
</feature>
<dbReference type="RefSeq" id="WP_054876565.1">
    <property type="nucleotide sequence ID" value="NZ_LKET01000051.1"/>
</dbReference>
<organism evidence="2 3">
    <name type="scientific">Oxobacter pfennigii</name>
    <dbReference type="NCBI Taxonomy" id="36849"/>
    <lineage>
        <taxon>Bacteria</taxon>
        <taxon>Bacillati</taxon>
        <taxon>Bacillota</taxon>
        <taxon>Clostridia</taxon>
        <taxon>Eubacteriales</taxon>
        <taxon>Clostridiaceae</taxon>
        <taxon>Oxobacter</taxon>
    </lineage>
</organism>
<dbReference type="Proteomes" id="UP000050326">
    <property type="component" value="Unassembled WGS sequence"/>
</dbReference>
<feature type="transmembrane region" description="Helical" evidence="1">
    <location>
        <begin position="45"/>
        <end position="65"/>
    </location>
</feature>
<evidence type="ECO:0000313" key="2">
    <source>
        <dbReference type="EMBL" id="KPU42824.1"/>
    </source>
</evidence>
<dbReference type="PATRIC" id="fig|36849.3.peg.3795"/>
<evidence type="ECO:0000256" key="1">
    <source>
        <dbReference type="SAM" id="Phobius"/>
    </source>
</evidence>
<protein>
    <submittedName>
        <fullName evidence="2">Uncharacterized protein</fullName>
    </submittedName>
</protein>
<dbReference type="OrthoDB" id="1895162at2"/>
<dbReference type="STRING" id="36849.OXPF_35870"/>
<evidence type="ECO:0000313" key="3">
    <source>
        <dbReference type="Proteomes" id="UP000050326"/>
    </source>
</evidence>
<feature type="transmembrane region" description="Helical" evidence="1">
    <location>
        <begin position="172"/>
        <end position="194"/>
    </location>
</feature>
<keyword evidence="1" id="KW-1133">Transmembrane helix</keyword>
<reference evidence="2 3" key="1">
    <citation type="submission" date="2015-09" db="EMBL/GenBank/DDBJ databases">
        <title>Genome sequence of Oxobacter pfennigii DSM 3222.</title>
        <authorList>
            <person name="Poehlein A."/>
            <person name="Bengelsdorf F.R."/>
            <person name="Schiel-Bengelsdorf B."/>
            <person name="Duerre P."/>
            <person name="Daniel R."/>
        </authorList>
    </citation>
    <scope>NUCLEOTIDE SEQUENCE [LARGE SCALE GENOMIC DNA]</scope>
    <source>
        <strain evidence="2 3">DSM 3222</strain>
    </source>
</reference>
<dbReference type="EMBL" id="LKET01000051">
    <property type="protein sequence ID" value="KPU42824.1"/>
    <property type="molecule type" value="Genomic_DNA"/>
</dbReference>